<dbReference type="AlphaFoldDB" id="A0A1X7T4K8"/>
<proteinExistence type="predicted"/>
<organism evidence="1">
    <name type="scientific">Amphimedon queenslandica</name>
    <name type="common">Sponge</name>
    <dbReference type="NCBI Taxonomy" id="400682"/>
    <lineage>
        <taxon>Eukaryota</taxon>
        <taxon>Metazoa</taxon>
        <taxon>Porifera</taxon>
        <taxon>Demospongiae</taxon>
        <taxon>Heteroscleromorpha</taxon>
        <taxon>Haplosclerida</taxon>
        <taxon>Niphatidae</taxon>
        <taxon>Amphimedon</taxon>
    </lineage>
</organism>
<accession>A0A1X7T4K8</accession>
<reference evidence="1" key="1">
    <citation type="submission" date="2017-05" db="UniProtKB">
        <authorList>
            <consortium name="EnsemblMetazoa"/>
        </authorList>
    </citation>
    <scope>IDENTIFICATION</scope>
</reference>
<name>A0A1X7T4K8_AMPQE</name>
<evidence type="ECO:0000313" key="1">
    <source>
        <dbReference type="EnsemblMetazoa" id="Aqu2.1.09436_001"/>
    </source>
</evidence>
<protein>
    <submittedName>
        <fullName evidence="1">Uncharacterized protein</fullName>
    </submittedName>
</protein>
<dbReference type="InParanoid" id="A0A1X7T4K8"/>
<sequence length="149" mass="16743">MDSTFIKGLFGMPSVCVMVIYPLPCLSTVPVAFHSPLINCLNCHLGGFTILRHNGVRDLTARLLNEVCHNVTIEPPLQSLSGETLQPKSAITTDNARLDIKADGFWDCSRQSAFFDVRIFNPTAHSSRNQSLPACYRRHELENRHLYED</sequence>
<dbReference type="EnsemblMetazoa" id="Aqu2.1.09436_001">
    <property type="protein sequence ID" value="Aqu2.1.09436_001"/>
    <property type="gene ID" value="Aqu2.1.09436"/>
</dbReference>